<dbReference type="SUPFAM" id="SSF55961">
    <property type="entry name" value="Bet v1-like"/>
    <property type="match status" value="1"/>
</dbReference>
<accession>A0ABV8PYX9</accession>
<dbReference type="InterPro" id="IPR023393">
    <property type="entry name" value="START-like_dom_sf"/>
</dbReference>
<dbReference type="RefSeq" id="WP_379014299.1">
    <property type="nucleotide sequence ID" value="NZ_JBHSDC010000022.1"/>
</dbReference>
<sequence length="176" mass="19810">MLTTILIIILAIIAVVLLTAAIMDKKFSITSEVIIDTPRDNVFNYIKLLKNQEYYSKWVMMDPNVKMTYTGTDGTVGFKAAWVSAVKNVGEGEQEITTINEGDGYEVEIRFKKPFEGVSTAVTSTEAISETQTKFTTTFYSSNPFPINLMIPMIKKMLRKDMDENAANLKKILETK</sequence>
<dbReference type="CDD" id="cd07818">
    <property type="entry name" value="SRPBCC_1"/>
    <property type="match status" value="1"/>
</dbReference>
<keyword evidence="2" id="KW-1185">Reference proteome</keyword>
<evidence type="ECO:0000313" key="1">
    <source>
        <dbReference type="EMBL" id="MFC4232445.1"/>
    </source>
</evidence>
<reference evidence="2" key="1">
    <citation type="journal article" date="2019" name="Int. J. Syst. Evol. Microbiol.">
        <title>The Global Catalogue of Microorganisms (GCM) 10K type strain sequencing project: providing services to taxonomists for standard genome sequencing and annotation.</title>
        <authorList>
            <consortium name="The Broad Institute Genomics Platform"/>
            <consortium name="The Broad Institute Genome Sequencing Center for Infectious Disease"/>
            <person name="Wu L."/>
            <person name="Ma J."/>
        </authorList>
    </citation>
    <scope>NUCLEOTIDE SEQUENCE [LARGE SCALE GENOMIC DNA]</scope>
    <source>
        <strain evidence="2">CECT 8010</strain>
    </source>
</reference>
<dbReference type="EMBL" id="JBHSDC010000022">
    <property type="protein sequence ID" value="MFC4232445.1"/>
    <property type="molecule type" value="Genomic_DNA"/>
</dbReference>
<name>A0ABV8PYX9_9BACT</name>
<dbReference type="Proteomes" id="UP001595906">
    <property type="component" value="Unassembled WGS sequence"/>
</dbReference>
<dbReference type="InterPro" id="IPR019587">
    <property type="entry name" value="Polyketide_cyclase/dehydratase"/>
</dbReference>
<dbReference type="Pfam" id="PF10604">
    <property type="entry name" value="Polyketide_cyc2"/>
    <property type="match status" value="1"/>
</dbReference>
<dbReference type="Gene3D" id="3.30.530.20">
    <property type="match status" value="1"/>
</dbReference>
<comment type="caution">
    <text evidence="1">The sequence shown here is derived from an EMBL/GenBank/DDBJ whole genome shotgun (WGS) entry which is preliminary data.</text>
</comment>
<protein>
    <submittedName>
        <fullName evidence="1">SRPBCC family protein</fullName>
    </submittedName>
</protein>
<organism evidence="1 2">
    <name type="scientific">Parasediminibacterium paludis</name>
    <dbReference type="NCBI Taxonomy" id="908966"/>
    <lineage>
        <taxon>Bacteria</taxon>
        <taxon>Pseudomonadati</taxon>
        <taxon>Bacteroidota</taxon>
        <taxon>Chitinophagia</taxon>
        <taxon>Chitinophagales</taxon>
        <taxon>Chitinophagaceae</taxon>
        <taxon>Parasediminibacterium</taxon>
    </lineage>
</organism>
<evidence type="ECO:0000313" key="2">
    <source>
        <dbReference type="Proteomes" id="UP001595906"/>
    </source>
</evidence>
<gene>
    <name evidence="1" type="ORF">ACFOW1_11115</name>
</gene>
<proteinExistence type="predicted"/>